<dbReference type="Gene3D" id="1.20.58.390">
    <property type="entry name" value="Neurotransmitter-gated ion-channel transmembrane domain"/>
    <property type="match status" value="1"/>
</dbReference>
<dbReference type="GO" id="GO:0004888">
    <property type="term" value="F:transmembrane signaling receptor activity"/>
    <property type="evidence" value="ECO:0007669"/>
    <property type="project" value="InterPro"/>
</dbReference>
<dbReference type="GO" id="GO:0016020">
    <property type="term" value="C:membrane"/>
    <property type="evidence" value="ECO:0007669"/>
    <property type="project" value="UniProtKB-SubCell"/>
</dbReference>
<evidence type="ECO:0000256" key="4">
    <source>
        <dbReference type="ARBA" id="ARBA00023136"/>
    </source>
</evidence>
<proteinExistence type="inferred from homology"/>
<evidence type="ECO:0000313" key="9">
    <source>
        <dbReference type="Proteomes" id="UP000095284"/>
    </source>
</evidence>
<dbReference type="PRINTS" id="PR00252">
    <property type="entry name" value="NRIONCHANNEL"/>
</dbReference>
<dbReference type="CDD" id="cd19051">
    <property type="entry name" value="LGIC_TM_cation"/>
    <property type="match status" value="1"/>
</dbReference>
<dbReference type="Proteomes" id="UP000659654">
    <property type="component" value="Unassembled WGS sequence"/>
</dbReference>
<keyword evidence="3 5" id="KW-1133">Transmembrane helix</keyword>
<evidence type="ECO:0000313" key="11">
    <source>
        <dbReference type="WBParaSite" id="BXY_0821200.1"/>
    </source>
</evidence>
<dbReference type="InterPro" id="IPR018000">
    <property type="entry name" value="Neurotransmitter_ion_chnl_CS"/>
</dbReference>
<dbReference type="SUPFAM" id="SSF90112">
    <property type="entry name" value="Neurotransmitter-gated ion-channel transmembrane pore"/>
    <property type="match status" value="1"/>
</dbReference>
<dbReference type="Gene3D" id="2.70.170.10">
    <property type="entry name" value="Neurotransmitter-gated ion-channel ligand-binding domain"/>
    <property type="match status" value="1"/>
</dbReference>
<dbReference type="SUPFAM" id="SSF63712">
    <property type="entry name" value="Nicotinic receptor ligand binding domain-like"/>
    <property type="match status" value="1"/>
</dbReference>
<keyword evidence="5" id="KW-0732">Signal</keyword>
<name>A0A1I7S5C7_BURXY</name>
<dbReference type="CDD" id="cd18989">
    <property type="entry name" value="LGIC_ECD_cation"/>
    <property type="match status" value="1"/>
</dbReference>
<dbReference type="SMR" id="A0A1I7S5C7"/>
<evidence type="ECO:0000256" key="5">
    <source>
        <dbReference type="RuleBase" id="RU000687"/>
    </source>
</evidence>
<keyword evidence="2 5" id="KW-0812">Transmembrane</keyword>
<dbReference type="Pfam" id="PF02931">
    <property type="entry name" value="Neur_chan_LBD"/>
    <property type="match status" value="1"/>
</dbReference>
<keyword evidence="5" id="KW-0813">Transport</keyword>
<dbReference type="AlphaFoldDB" id="A0A1I7S5C7"/>
<dbReference type="Proteomes" id="UP000582659">
    <property type="component" value="Unassembled WGS sequence"/>
</dbReference>
<dbReference type="Pfam" id="PF02932">
    <property type="entry name" value="Neur_chan_memb"/>
    <property type="match status" value="1"/>
</dbReference>
<evidence type="ECO:0000256" key="1">
    <source>
        <dbReference type="ARBA" id="ARBA00004141"/>
    </source>
</evidence>
<reference evidence="8" key="2">
    <citation type="submission" date="2020-09" db="EMBL/GenBank/DDBJ databases">
        <authorList>
            <person name="Kikuchi T."/>
        </authorList>
    </citation>
    <scope>NUCLEOTIDE SEQUENCE</scope>
    <source>
        <strain evidence="8">Ka4C1</strain>
    </source>
</reference>
<feature type="transmembrane region" description="Helical" evidence="5">
    <location>
        <begin position="224"/>
        <end position="247"/>
    </location>
</feature>
<evidence type="ECO:0000259" key="7">
    <source>
        <dbReference type="Pfam" id="PF02932"/>
    </source>
</evidence>
<feature type="domain" description="Neurotransmitter-gated ion-channel transmembrane" evidence="7">
    <location>
        <begin position="230"/>
        <end position="327"/>
    </location>
</feature>
<dbReference type="eggNOG" id="KOG3645">
    <property type="taxonomic scope" value="Eukaryota"/>
</dbReference>
<dbReference type="EMBL" id="CAJFDI010000004">
    <property type="protein sequence ID" value="CAD5227585.1"/>
    <property type="molecule type" value="Genomic_DNA"/>
</dbReference>
<evidence type="ECO:0000256" key="2">
    <source>
        <dbReference type="ARBA" id="ARBA00022692"/>
    </source>
</evidence>
<evidence type="ECO:0000313" key="10">
    <source>
        <dbReference type="Proteomes" id="UP000659654"/>
    </source>
</evidence>
<dbReference type="OrthoDB" id="6097796at2759"/>
<dbReference type="PANTHER" id="PTHR18945">
    <property type="entry name" value="NEUROTRANSMITTER GATED ION CHANNEL"/>
    <property type="match status" value="1"/>
</dbReference>
<evidence type="ECO:0000256" key="3">
    <source>
        <dbReference type="ARBA" id="ARBA00022989"/>
    </source>
</evidence>
<comment type="similarity">
    <text evidence="5">Belongs to the ligand-gated ion channel (TC 1.A.9) family.</text>
</comment>
<comment type="subcellular location">
    <subcellularLocation>
        <location evidence="1">Membrane</location>
        <topology evidence="1">Multi-pass membrane protein</topology>
    </subcellularLocation>
</comment>
<dbReference type="InterPro" id="IPR038050">
    <property type="entry name" value="Neuro_actylchol_rec"/>
</dbReference>
<dbReference type="Proteomes" id="UP000095284">
    <property type="component" value="Unplaced"/>
</dbReference>
<dbReference type="GO" id="GO:0005230">
    <property type="term" value="F:extracellular ligand-gated monoatomic ion channel activity"/>
    <property type="evidence" value="ECO:0007669"/>
    <property type="project" value="InterPro"/>
</dbReference>
<feature type="chain" id="PRO_5035485913" evidence="5">
    <location>
        <begin position="18"/>
        <end position="444"/>
    </location>
</feature>
<evidence type="ECO:0000313" key="8">
    <source>
        <dbReference type="EMBL" id="CAD5227585.1"/>
    </source>
</evidence>
<dbReference type="FunFam" id="2.70.170.10:FF:000027">
    <property type="entry name" value="Ligand-Gated ion Channel"/>
    <property type="match status" value="1"/>
</dbReference>
<dbReference type="InterPro" id="IPR006202">
    <property type="entry name" value="Neur_chan_lig-bd"/>
</dbReference>
<sequence>MLKHLLMIPTLAMHLSAGPSELLDHVLNKYDKRVRPFIDDGKPVEVQMTIVLAILTELEENNQVASFVISHVQKWVDPNLVWDPAEYNGIDQLTVPQSLVWVPKMFIYNSMDTKDMLTENRYDIRLKHDGNIKVNIPQYVTCICKLQIDLFPFDTQFCAIAQASPLLNINEMVVNATQPPKDAYFSGNAEWEVINVTVRHMKFMEDGEYRVEVHYILHLHRRPIYYITVIVAPTFLISALSILGIFSPGDSDGPRGEKVSLGLGSLLAMVVLLDIVANAMPKSNSIPLLGYYIIAVILLCALGVGISMAMLGISRQMIESDNMPSQMAYSMVFMKRPKHFMDFWERMSNLDMMEEEIHVAPPKFPDLVGLFSRVQEIADAQIAFRKKIEKQKWLASVEKEWNRIFARYDYLFLSIFQILNLVVLLLFLRFSWLPIPQLPVDFSV</sequence>
<dbReference type="PROSITE" id="PS00236">
    <property type="entry name" value="NEUROTR_ION_CHANNEL"/>
    <property type="match status" value="1"/>
</dbReference>
<reference evidence="11" key="1">
    <citation type="submission" date="2016-11" db="UniProtKB">
        <authorList>
            <consortium name="WormBaseParasite"/>
        </authorList>
    </citation>
    <scope>IDENTIFICATION</scope>
</reference>
<protein>
    <submittedName>
        <fullName evidence="8">(pine wood nematode) hypothetical protein</fullName>
    </submittedName>
</protein>
<feature type="signal peptide" evidence="5">
    <location>
        <begin position="1"/>
        <end position="17"/>
    </location>
</feature>
<organism evidence="9 11">
    <name type="scientific">Bursaphelenchus xylophilus</name>
    <name type="common">Pinewood nematode worm</name>
    <name type="synonym">Aphelenchoides xylophilus</name>
    <dbReference type="NCBI Taxonomy" id="6326"/>
    <lineage>
        <taxon>Eukaryota</taxon>
        <taxon>Metazoa</taxon>
        <taxon>Ecdysozoa</taxon>
        <taxon>Nematoda</taxon>
        <taxon>Chromadorea</taxon>
        <taxon>Rhabditida</taxon>
        <taxon>Tylenchina</taxon>
        <taxon>Tylenchomorpha</taxon>
        <taxon>Aphelenchoidea</taxon>
        <taxon>Aphelenchoididae</taxon>
        <taxon>Bursaphelenchus</taxon>
    </lineage>
</organism>
<accession>A0A1I7S5C7</accession>
<feature type="transmembrane region" description="Helical" evidence="5">
    <location>
        <begin position="259"/>
        <end position="277"/>
    </location>
</feature>
<keyword evidence="4 5" id="KW-0472">Membrane</keyword>
<dbReference type="InterPro" id="IPR006201">
    <property type="entry name" value="Neur_channel"/>
</dbReference>
<keyword evidence="5" id="KW-0406">Ion transport</keyword>
<gene>
    <name evidence="8" type="ORF">BXYJ_LOCUS10023</name>
</gene>
<evidence type="ECO:0000259" key="6">
    <source>
        <dbReference type="Pfam" id="PF02931"/>
    </source>
</evidence>
<feature type="transmembrane region" description="Helical" evidence="5">
    <location>
        <begin position="410"/>
        <end position="432"/>
    </location>
</feature>
<feature type="domain" description="Neurotransmitter-gated ion-channel ligand-binding" evidence="6">
    <location>
        <begin position="20"/>
        <end position="223"/>
    </location>
</feature>
<feature type="transmembrane region" description="Helical" evidence="5">
    <location>
        <begin position="289"/>
        <end position="313"/>
    </location>
</feature>
<dbReference type="InterPro" id="IPR036719">
    <property type="entry name" value="Neuro-gated_channel_TM_sf"/>
</dbReference>
<dbReference type="InterPro" id="IPR006029">
    <property type="entry name" value="Neurotrans-gated_channel_TM"/>
</dbReference>
<keyword evidence="10" id="KW-1185">Reference proteome</keyword>
<keyword evidence="5" id="KW-0407">Ion channel</keyword>
<dbReference type="WBParaSite" id="BXY_0821200.1">
    <property type="protein sequence ID" value="BXY_0821200.1"/>
    <property type="gene ID" value="BXY_0821200"/>
</dbReference>
<dbReference type="EMBL" id="CAJFCV020000004">
    <property type="protein sequence ID" value="CAG9117931.1"/>
    <property type="molecule type" value="Genomic_DNA"/>
</dbReference>
<dbReference type="InterPro" id="IPR036734">
    <property type="entry name" value="Neur_chan_lig-bd_sf"/>
</dbReference>
<dbReference type="FunFam" id="1.20.58.390:FF:000071">
    <property type="entry name" value="Ligand-Gated ion Channel"/>
    <property type="match status" value="1"/>
</dbReference>